<evidence type="ECO:0000313" key="7">
    <source>
        <dbReference type="EMBL" id="BBB31482.1"/>
    </source>
</evidence>
<keyword evidence="4 5" id="KW-0472">Membrane</keyword>
<evidence type="ECO:0000256" key="4">
    <source>
        <dbReference type="ARBA" id="ARBA00023136"/>
    </source>
</evidence>
<sequence length="287" mass="33222">MIDFTLSDFLVEHKLLSSLTFIVLAYFFKLLLVKAIRVRSKAKREDRRYLINLIKNLINLTVVVLFFIYWSAELQKFAFSVAAFVVAIVIATREFIQCIIGYIYIVASRPFQVGDWIQVGRYYGEVTETDWVQLTLLEVDIDSYSHTGKTLYLPNSMLVLNTIKNLNFMKRYATHTFTVTRDQRVNLFLFRDELLERAAVHCQDFYEVAHRYNSLIEKRLDVTIAGPAPTITIATSDIGKNTASVTIFCPSEQALDIEQKITQDFMELWYLELKNSNENGILSTVYT</sequence>
<keyword evidence="2 5" id="KW-0812">Transmembrane</keyword>
<dbReference type="EMBL" id="AP014546">
    <property type="protein sequence ID" value="BBB31482.1"/>
    <property type="molecule type" value="Genomic_DNA"/>
</dbReference>
<evidence type="ECO:0000313" key="8">
    <source>
        <dbReference type="Proteomes" id="UP000595332"/>
    </source>
</evidence>
<dbReference type="Gene3D" id="2.30.30.60">
    <property type="match status" value="1"/>
</dbReference>
<keyword evidence="3 5" id="KW-1133">Transmembrane helix</keyword>
<accession>A0A7R6PRW7</accession>
<name>A0A7R6PRW7_9GAMM</name>
<evidence type="ECO:0000259" key="6">
    <source>
        <dbReference type="Pfam" id="PF00924"/>
    </source>
</evidence>
<feature type="transmembrane region" description="Helical" evidence="5">
    <location>
        <begin position="78"/>
        <end position="105"/>
    </location>
</feature>
<dbReference type="GO" id="GO:0008381">
    <property type="term" value="F:mechanosensitive monoatomic ion channel activity"/>
    <property type="evidence" value="ECO:0007669"/>
    <property type="project" value="UniProtKB-ARBA"/>
</dbReference>
<dbReference type="InterPro" id="IPR023408">
    <property type="entry name" value="MscS_beta-dom_sf"/>
</dbReference>
<reference evidence="7 8" key="1">
    <citation type="journal article" date="2008" name="Int. J. Syst. Evol. Microbiol.">
        <title>Neptunomonas japonica sp. nov., an Osedax japonicus symbiont-like bacterium isolated from sediment adjacent to sperm whale carcasses off Kagoshima, Japan.</title>
        <authorList>
            <person name="Miyazaki M."/>
            <person name="Nogi Y."/>
            <person name="Fujiwara Y."/>
            <person name="Kawato M."/>
            <person name="Kubokawa K."/>
            <person name="Horikoshi K."/>
        </authorList>
    </citation>
    <scope>NUCLEOTIDE SEQUENCE [LARGE SCALE GENOMIC DNA]</scope>
    <source>
        <strain evidence="7 8">JAMM 1380</strain>
    </source>
</reference>
<dbReference type="Proteomes" id="UP000595332">
    <property type="component" value="Chromosome"/>
</dbReference>
<dbReference type="InterPro" id="IPR010920">
    <property type="entry name" value="LSM_dom_sf"/>
</dbReference>
<evidence type="ECO:0000256" key="1">
    <source>
        <dbReference type="ARBA" id="ARBA00004370"/>
    </source>
</evidence>
<dbReference type="RefSeq" id="WP_201348549.1">
    <property type="nucleotide sequence ID" value="NZ_AP014546.1"/>
</dbReference>
<keyword evidence="8" id="KW-1185">Reference proteome</keyword>
<proteinExistence type="predicted"/>
<gene>
    <name evidence="7" type="ORF">NEJAP_3544</name>
</gene>
<organism evidence="7 8">
    <name type="scientific">Neptunomonas japonica JAMM 1380</name>
    <dbReference type="NCBI Taxonomy" id="1441457"/>
    <lineage>
        <taxon>Bacteria</taxon>
        <taxon>Pseudomonadati</taxon>
        <taxon>Pseudomonadota</taxon>
        <taxon>Gammaproteobacteria</taxon>
        <taxon>Oceanospirillales</taxon>
        <taxon>Oceanospirillaceae</taxon>
        <taxon>Neptunomonas</taxon>
    </lineage>
</organism>
<protein>
    <submittedName>
        <fullName evidence="7">Mechanosensitive ion channel MscS</fullName>
    </submittedName>
</protein>
<dbReference type="GO" id="GO:0016020">
    <property type="term" value="C:membrane"/>
    <property type="evidence" value="ECO:0007669"/>
    <property type="project" value="UniProtKB-SubCell"/>
</dbReference>
<dbReference type="PANTHER" id="PTHR30566">
    <property type="entry name" value="YNAI-RELATED MECHANOSENSITIVE ION CHANNEL"/>
    <property type="match status" value="1"/>
</dbReference>
<evidence type="ECO:0000256" key="5">
    <source>
        <dbReference type="SAM" id="Phobius"/>
    </source>
</evidence>
<dbReference type="AlphaFoldDB" id="A0A7R6PRW7"/>
<dbReference type="PANTHER" id="PTHR30566:SF27">
    <property type="entry name" value="MECHANOSENSITIVE ION CHANNEL PROTEIN"/>
    <property type="match status" value="1"/>
</dbReference>
<dbReference type="KEGG" id="njp:NEJAP_3544"/>
<dbReference type="SUPFAM" id="SSF50182">
    <property type="entry name" value="Sm-like ribonucleoproteins"/>
    <property type="match status" value="1"/>
</dbReference>
<dbReference type="Pfam" id="PF00924">
    <property type="entry name" value="MS_channel_2nd"/>
    <property type="match status" value="1"/>
</dbReference>
<comment type="subcellular location">
    <subcellularLocation>
        <location evidence="1">Membrane</location>
    </subcellularLocation>
</comment>
<feature type="transmembrane region" description="Helical" evidence="5">
    <location>
        <begin position="15"/>
        <end position="32"/>
    </location>
</feature>
<dbReference type="InterPro" id="IPR006685">
    <property type="entry name" value="MscS_channel_2nd"/>
</dbReference>
<feature type="domain" description="Mechanosensitive ion channel MscS" evidence="6">
    <location>
        <begin position="98"/>
        <end position="167"/>
    </location>
</feature>
<evidence type="ECO:0000256" key="3">
    <source>
        <dbReference type="ARBA" id="ARBA00022989"/>
    </source>
</evidence>
<feature type="transmembrane region" description="Helical" evidence="5">
    <location>
        <begin position="53"/>
        <end position="72"/>
    </location>
</feature>
<evidence type="ECO:0000256" key="2">
    <source>
        <dbReference type="ARBA" id="ARBA00022692"/>
    </source>
</evidence>